<comment type="pathway">
    <text evidence="1">Carbohydrate degradation; pentose phosphate pathway; D-ribulose 5-phosphate from D-glucose 6-phosphate (oxidative stage): step 3/3.</text>
</comment>
<comment type="caution">
    <text evidence="8">The sequence shown here is derived from an EMBL/GenBank/DDBJ whole genome shotgun (WGS) entry which is preliminary data.</text>
</comment>
<dbReference type="Gene3D" id="1.20.5.320">
    <property type="entry name" value="6-Phosphogluconate Dehydrogenase, domain 3"/>
    <property type="match status" value="1"/>
</dbReference>
<evidence type="ECO:0000256" key="6">
    <source>
        <dbReference type="ARBA" id="ARBA00023126"/>
    </source>
</evidence>
<evidence type="ECO:0000256" key="4">
    <source>
        <dbReference type="ARBA" id="ARBA00023002"/>
    </source>
</evidence>
<dbReference type="Proteomes" id="UP000737018">
    <property type="component" value="Unassembled WGS sequence"/>
</dbReference>
<dbReference type="PANTHER" id="PTHR11811">
    <property type="entry name" value="6-PHOSPHOGLUCONATE DEHYDROGENASE"/>
    <property type="match status" value="1"/>
</dbReference>
<keyword evidence="5" id="KW-0311">Gluconate utilization</keyword>
<evidence type="ECO:0000256" key="3">
    <source>
        <dbReference type="ARBA" id="ARBA00013011"/>
    </source>
</evidence>
<dbReference type="UniPathway" id="UPA00115">
    <property type="reaction ID" value="UER00410"/>
</dbReference>
<proteinExistence type="inferred from homology"/>
<dbReference type="GO" id="GO:0006098">
    <property type="term" value="P:pentose-phosphate shunt"/>
    <property type="evidence" value="ECO:0007669"/>
    <property type="project" value="UniProtKB-UniPathway"/>
</dbReference>
<dbReference type="InterPro" id="IPR006114">
    <property type="entry name" value="6PGDH_C"/>
</dbReference>
<organism evidence="8 9">
    <name type="scientific">Castanea mollissima</name>
    <name type="common">Chinese chestnut</name>
    <dbReference type="NCBI Taxonomy" id="60419"/>
    <lineage>
        <taxon>Eukaryota</taxon>
        <taxon>Viridiplantae</taxon>
        <taxon>Streptophyta</taxon>
        <taxon>Embryophyta</taxon>
        <taxon>Tracheophyta</taxon>
        <taxon>Spermatophyta</taxon>
        <taxon>Magnoliopsida</taxon>
        <taxon>eudicotyledons</taxon>
        <taxon>Gunneridae</taxon>
        <taxon>Pentapetalae</taxon>
        <taxon>rosids</taxon>
        <taxon>fabids</taxon>
        <taxon>Fagales</taxon>
        <taxon>Fagaceae</taxon>
        <taxon>Castanea</taxon>
    </lineage>
</organism>
<sequence length="120" mass="13331">MQPQGPLSASAAYLPICLLQSRRNSVISNLIPLLSPRNLQPSVHSPSLKGFVGFVYLIMGFRGAWMMVPMRARLPANLVQAQRDLFGAHTYERIDRPGSFHTEWTKLARKSENAGVVALN</sequence>
<reference evidence="8" key="1">
    <citation type="submission" date="2020-03" db="EMBL/GenBank/DDBJ databases">
        <title>Castanea mollissima Vanexum genome sequencing.</title>
        <authorList>
            <person name="Staton M."/>
        </authorList>
    </citation>
    <scope>NUCLEOTIDE SEQUENCE</scope>
    <source>
        <tissue evidence="8">Leaf</tissue>
    </source>
</reference>
<dbReference type="AlphaFoldDB" id="A0A8J4QSC4"/>
<dbReference type="GO" id="GO:0019521">
    <property type="term" value="P:D-gluconate metabolic process"/>
    <property type="evidence" value="ECO:0007669"/>
    <property type="project" value="UniProtKB-KW"/>
</dbReference>
<keyword evidence="6" id="KW-0570">Pentose shunt</keyword>
<evidence type="ECO:0000259" key="7">
    <source>
        <dbReference type="Pfam" id="PF00393"/>
    </source>
</evidence>
<keyword evidence="4" id="KW-0560">Oxidoreductase</keyword>
<name>A0A8J4QSC4_9ROSI</name>
<comment type="similarity">
    <text evidence="2">Belongs to the 6-phosphogluconate dehydrogenase family.</text>
</comment>
<dbReference type="InterPro" id="IPR008927">
    <property type="entry name" value="6-PGluconate_DH-like_C_sf"/>
</dbReference>
<evidence type="ECO:0000256" key="1">
    <source>
        <dbReference type="ARBA" id="ARBA00004874"/>
    </source>
</evidence>
<protein>
    <recommendedName>
        <fullName evidence="3">phosphogluconate dehydrogenase (NADP(+)-dependent, decarboxylating)</fullName>
        <ecNumber evidence="3">1.1.1.44</ecNumber>
    </recommendedName>
</protein>
<dbReference type="InterPro" id="IPR006183">
    <property type="entry name" value="Pgluconate_DH"/>
</dbReference>
<keyword evidence="9" id="KW-1185">Reference proteome</keyword>
<dbReference type="GO" id="GO:0004616">
    <property type="term" value="F:phosphogluconate dehydrogenase (decarboxylating) activity"/>
    <property type="evidence" value="ECO:0007669"/>
    <property type="project" value="UniProtKB-EC"/>
</dbReference>
<accession>A0A8J4QSC4</accession>
<evidence type="ECO:0000313" key="8">
    <source>
        <dbReference type="EMBL" id="KAF3957273.1"/>
    </source>
</evidence>
<feature type="domain" description="6-phosphogluconate dehydrogenase C-terminal" evidence="7">
    <location>
        <begin position="70"/>
        <end position="104"/>
    </location>
</feature>
<evidence type="ECO:0000256" key="2">
    <source>
        <dbReference type="ARBA" id="ARBA00008419"/>
    </source>
</evidence>
<dbReference type="FunFam" id="1.20.5.320:FF:000001">
    <property type="entry name" value="6-phosphogluconate dehydrogenase, decarboxylating"/>
    <property type="match status" value="1"/>
</dbReference>
<evidence type="ECO:0000256" key="5">
    <source>
        <dbReference type="ARBA" id="ARBA00023064"/>
    </source>
</evidence>
<dbReference type="EC" id="1.1.1.44" evidence="3"/>
<dbReference type="OrthoDB" id="434986at2759"/>
<gene>
    <name evidence="8" type="ORF">CMV_017699</name>
</gene>
<dbReference type="SUPFAM" id="SSF48179">
    <property type="entry name" value="6-phosphogluconate dehydrogenase C-terminal domain-like"/>
    <property type="match status" value="1"/>
</dbReference>
<dbReference type="Pfam" id="PF00393">
    <property type="entry name" value="6PGD"/>
    <property type="match status" value="1"/>
</dbReference>
<dbReference type="EMBL" id="JRKL02002869">
    <property type="protein sequence ID" value="KAF3957273.1"/>
    <property type="molecule type" value="Genomic_DNA"/>
</dbReference>
<evidence type="ECO:0000313" key="9">
    <source>
        <dbReference type="Proteomes" id="UP000737018"/>
    </source>
</evidence>